<evidence type="ECO:0000256" key="4">
    <source>
        <dbReference type="ARBA" id="ARBA00022801"/>
    </source>
</evidence>
<protein>
    <recommendedName>
        <fullName evidence="2">adenosylhomocysteine nucleosidase</fullName>
        <ecNumber evidence="2">3.2.2.9</ecNumber>
    </recommendedName>
</protein>
<evidence type="ECO:0000259" key="6">
    <source>
        <dbReference type="Pfam" id="PF01048"/>
    </source>
</evidence>
<keyword evidence="4" id="KW-0378">Hydrolase</keyword>
<dbReference type="GO" id="GO:0008782">
    <property type="term" value="F:adenosylhomocysteine nucleosidase activity"/>
    <property type="evidence" value="ECO:0007669"/>
    <property type="project" value="UniProtKB-EC"/>
</dbReference>
<evidence type="ECO:0000313" key="7">
    <source>
        <dbReference type="EMBL" id="VVE65701.1"/>
    </source>
</evidence>
<evidence type="ECO:0000256" key="5">
    <source>
        <dbReference type="ARBA" id="ARBA00023167"/>
    </source>
</evidence>
<dbReference type="NCBIfam" id="TIGR01704">
    <property type="entry name" value="MTA_SAH-Nsdase"/>
    <property type="match status" value="1"/>
</dbReference>
<keyword evidence="3" id="KW-0028">Amino-acid biosynthesis</keyword>
<dbReference type="CDD" id="cd09008">
    <property type="entry name" value="MTAN"/>
    <property type="match status" value="1"/>
</dbReference>
<dbReference type="GO" id="GO:0008930">
    <property type="term" value="F:methylthioadenosine nucleosidase activity"/>
    <property type="evidence" value="ECO:0007669"/>
    <property type="project" value="InterPro"/>
</dbReference>
<dbReference type="InterPro" id="IPR000845">
    <property type="entry name" value="Nucleoside_phosphorylase_d"/>
</dbReference>
<organism evidence="7 8">
    <name type="scientific">Pandoraea captiosa</name>
    <dbReference type="NCBI Taxonomy" id="2508302"/>
    <lineage>
        <taxon>Bacteria</taxon>
        <taxon>Pseudomonadati</taxon>
        <taxon>Pseudomonadota</taxon>
        <taxon>Betaproteobacteria</taxon>
        <taxon>Burkholderiales</taxon>
        <taxon>Burkholderiaceae</taxon>
        <taxon>Pandoraea</taxon>
    </lineage>
</organism>
<dbReference type="Proteomes" id="UP000414136">
    <property type="component" value="Unassembled WGS sequence"/>
</dbReference>
<gene>
    <name evidence="7" type="ORF">PCA31118_02112</name>
</gene>
<dbReference type="GO" id="GO:0009164">
    <property type="term" value="P:nucleoside catabolic process"/>
    <property type="evidence" value="ECO:0007669"/>
    <property type="project" value="InterPro"/>
</dbReference>
<evidence type="ECO:0000256" key="1">
    <source>
        <dbReference type="ARBA" id="ARBA00004945"/>
    </source>
</evidence>
<dbReference type="EC" id="3.2.2.9" evidence="2"/>
<dbReference type="Gene3D" id="3.40.50.1580">
    <property type="entry name" value="Nucleoside phosphorylase domain"/>
    <property type="match status" value="1"/>
</dbReference>
<evidence type="ECO:0000256" key="3">
    <source>
        <dbReference type="ARBA" id="ARBA00022605"/>
    </source>
</evidence>
<feature type="domain" description="Nucleoside phosphorylase" evidence="6">
    <location>
        <begin position="2"/>
        <end position="249"/>
    </location>
</feature>
<dbReference type="UniPathway" id="UPA00904">
    <property type="reaction ID" value="UER00871"/>
</dbReference>
<dbReference type="SUPFAM" id="SSF53167">
    <property type="entry name" value="Purine and uridine phosphorylases"/>
    <property type="match status" value="1"/>
</dbReference>
<dbReference type="Pfam" id="PF01048">
    <property type="entry name" value="PNP_UDP_1"/>
    <property type="match status" value="1"/>
</dbReference>
<keyword evidence="8" id="KW-1185">Reference proteome</keyword>
<proteinExistence type="predicted"/>
<evidence type="ECO:0000313" key="8">
    <source>
        <dbReference type="Proteomes" id="UP000414136"/>
    </source>
</evidence>
<dbReference type="InterPro" id="IPR010049">
    <property type="entry name" value="MTA_SAH_Nsdase"/>
</dbReference>
<evidence type="ECO:0000256" key="2">
    <source>
        <dbReference type="ARBA" id="ARBA00011974"/>
    </source>
</evidence>
<dbReference type="OrthoDB" id="9792278at2"/>
<dbReference type="PANTHER" id="PTHR46832:SF1">
    <property type="entry name" value="5'-METHYLTHIOADENOSINE_S-ADENOSYLHOMOCYSTEINE NUCLEOSIDASE"/>
    <property type="match status" value="1"/>
</dbReference>
<dbReference type="GO" id="GO:0005829">
    <property type="term" value="C:cytosol"/>
    <property type="evidence" value="ECO:0007669"/>
    <property type="project" value="TreeGrafter"/>
</dbReference>
<dbReference type="GO" id="GO:0019509">
    <property type="term" value="P:L-methionine salvage from methylthioadenosine"/>
    <property type="evidence" value="ECO:0007669"/>
    <property type="project" value="UniProtKB-UniPathway"/>
</dbReference>
<dbReference type="NCBIfam" id="NF004079">
    <property type="entry name" value="PRK05584.1"/>
    <property type="match status" value="1"/>
</dbReference>
<accession>A0A5E4ZWC1</accession>
<dbReference type="AlphaFoldDB" id="A0A5E4ZWC1"/>
<name>A0A5E4ZWC1_9BURK</name>
<dbReference type="EMBL" id="CABPSQ010000002">
    <property type="protein sequence ID" value="VVE65701.1"/>
    <property type="molecule type" value="Genomic_DNA"/>
</dbReference>
<dbReference type="InterPro" id="IPR035994">
    <property type="entry name" value="Nucleoside_phosphorylase_sf"/>
</dbReference>
<reference evidence="7 8" key="1">
    <citation type="submission" date="2019-08" db="EMBL/GenBank/DDBJ databases">
        <authorList>
            <person name="Peeters C."/>
        </authorList>
    </citation>
    <scope>NUCLEOTIDE SEQUENCE [LARGE SCALE GENOMIC DNA]</scope>
    <source>
        <strain evidence="7 8">LMG 31118</strain>
    </source>
</reference>
<dbReference type="GO" id="GO:0019284">
    <property type="term" value="P:L-methionine salvage from S-adenosylmethionine"/>
    <property type="evidence" value="ECO:0007669"/>
    <property type="project" value="TreeGrafter"/>
</dbReference>
<dbReference type="RefSeq" id="WP_150625122.1">
    <property type="nucleotide sequence ID" value="NZ_CABPSQ010000002.1"/>
</dbReference>
<dbReference type="PANTHER" id="PTHR46832">
    <property type="entry name" value="5'-METHYLTHIOADENOSINE/S-ADENOSYLHOMOCYSTEINE NUCLEOSIDASE"/>
    <property type="match status" value="1"/>
</dbReference>
<sequence length="263" mass="28581">MTLGIVAALHEEIADLLAEMAPGAHVEHIGMRDYYVGKLHGHDCVIVLARIGKVAAAATTTALIHRFDVRELVFTGVAGGLAHGLAVGDVVIADTLTQHDMDASPLFPRYEIPLLGRASFNAESALRDALAQAARDWLAEELHEQVSAEWRAQWQMAAPRVHVGQIASGDRFVSSANEVTLLRGHLPQALAVEMEGAAVAQVCHEYGIPFAVMRTLSDAADDTAHVDFPRFLREVASHYSHGILRRFLRSRPAHPPSHPPSRP</sequence>
<keyword evidence="5" id="KW-0486">Methionine biosynthesis</keyword>
<comment type="pathway">
    <text evidence="1">Amino-acid biosynthesis; L-methionine biosynthesis via salvage pathway; S-methyl-5-thio-alpha-D-ribose 1-phosphate from S-methyl-5'-thioadenosine (hydrolase route): step 1/2.</text>
</comment>